<gene>
    <name evidence="2" type="ORF">PCYB_121580</name>
</gene>
<evidence type="ECO:0000256" key="1">
    <source>
        <dbReference type="SAM" id="MobiDB-lite"/>
    </source>
</evidence>
<dbReference type="eggNOG" id="ENOG502T0KR">
    <property type="taxonomic scope" value="Eukaryota"/>
</dbReference>
<dbReference type="RefSeq" id="XP_004223537.1">
    <property type="nucleotide sequence ID" value="XM_004223489.1"/>
</dbReference>
<organism evidence="2 3">
    <name type="scientific">Plasmodium cynomolgi (strain B)</name>
    <dbReference type="NCBI Taxonomy" id="1120755"/>
    <lineage>
        <taxon>Eukaryota</taxon>
        <taxon>Sar</taxon>
        <taxon>Alveolata</taxon>
        <taxon>Apicomplexa</taxon>
        <taxon>Aconoidasida</taxon>
        <taxon>Haemosporida</taxon>
        <taxon>Plasmodiidae</taxon>
        <taxon>Plasmodium</taxon>
        <taxon>Plasmodium (Plasmodium)</taxon>
    </lineage>
</organism>
<evidence type="ECO:0000313" key="2">
    <source>
        <dbReference type="EMBL" id="GAB67590.1"/>
    </source>
</evidence>
<dbReference type="VEuPathDB" id="PlasmoDB:PCYB_121580"/>
<accession>K6UYE8</accession>
<dbReference type="GeneID" id="14693959"/>
<feature type="compositionally biased region" description="Basic and acidic residues" evidence="1">
    <location>
        <begin position="337"/>
        <end position="354"/>
    </location>
</feature>
<name>K6UYE8_PLACD</name>
<evidence type="ECO:0000313" key="3">
    <source>
        <dbReference type="Proteomes" id="UP000006319"/>
    </source>
</evidence>
<dbReference type="AlphaFoldDB" id="K6UYE8"/>
<reference evidence="2 3" key="1">
    <citation type="journal article" date="2012" name="Nat. Genet.">
        <title>Plasmodium cynomolgi genome sequences provide insight into Plasmodium vivax and the monkey malaria clade.</title>
        <authorList>
            <person name="Tachibana S."/>
            <person name="Sullivan S.A."/>
            <person name="Kawai S."/>
            <person name="Nakamura S."/>
            <person name="Kim H.R."/>
            <person name="Goto N."/>
            <person name="Arisue N."/>
            <person name="Palacpac N.M.Q."/>
            <person name="Honma H."/>
            <person name="Yagi M."/>
            <person name="Tougan T."/>
            <person name="Katakai Y."/>
            <person name="Kaneko O."/>
            <person name="Mita T."/>
            <person name="Kita K."/>
            <person name="Yasutomi Y."/>
            <person name="Sutton P.L."/>
            <person name="Shakhbatyan R."/>
            <person name="Horii T."/>
            <person name="Yasunaga T."/>
            <person name="Barnwell J.W."/>
            <person name="Escalante A.A."/>
            <person name="Carlton J.M."/>
            <person name="Tanabe K."/>
        </authorList>
    </citation>
    <scope>NUCLEOTIDE SEQUENCE [LARGE SCALE GENOMIC DNA]</scope>
    <source>
        <strain evidence="2 3">B</strain>
    </source>
</reference>
<keyword evidence="3" id="KW-1185">Reference proteome</keyword>
<dbReference type="EMBL" id="DF157104">
    <property type="protein sequence ID" value="GAB67590.1"/>
    <property type="molecule type" value="Genomic_DNA"/>
</dbReference>
<proteinExistence type="predicted"/>
<feature type="region of interest" description="Disordered" evidence="1">
    <location>
        <begin position="334"/>
        <end position="361"/>
    </location>
</feature>
<dbReference type="Proteomes" id="UP000006319">
    <property type="component" value="Chromosome 12"/>
</dbReference>
<sequence length="919" mass="104594">MNVETSLSEEISFYNYLKNENINMCLLSLIYRDLSFLKNDQVKYVLMNLAFSKMKDSFFFSKVGEIQSSSNNGGSKNGSVLDPTRGNAHTNLILTFFTNTLLRNNFLQFLQNDYISSPHSTVNYTTRVNQTNVKNYIFYNLLISIVQLKESQAKWNDAIMTKKMQLFLWVEKNNTPVNELLVMKNYASHMNDFILNNVLFFTSHFVKNKINFTPNMYLYILNVYCDLFDMMRGLELYTEFVALCAMIDKLPAGITFELKNDTDHLRLKVKNAFYKNGGKGEAAAVEEEGDAHLRRILYVPYRHASRKTIERVAGEEIAAAGGGPILEQHTGATLGKHQMDDPGQAKDSRTDRGDSPSYVDSSVASTNAAMNAANNAANNASINAAINTATTAAINTATTAANAANNATPLGNPTEEPLTSRHVAAKAKKKSTIINKHDFTILIALSLFNEINDEFIVHIRQKEGIPSTSGIMVNSDDAIFEHIYKNHYEPFLRNSDLYINLVEKNYDPTTVEQLLNYFILFTHLSQLDVSDLCVLMNIMREINKLHPFIDFFIAKRVEEMLRERGIGGGEHSRSGLQSENKGKTYQFTDTYLDDYISRISDRGKTHHEGVVSSAQSDSESITQWEELPNIFSTSQRKNHFDDMNLHTHSLYAAGFEKYYHNYDICSSVVNLFLLLNPTSYTSRSIARFLPHVTLNQVNIFKINVDHFFVKGGNEKGKETISFSIPPLIREKEEGLGGLFNIFATQTRSRNWMENSEQEKSIVKNLTFPSDSDNTICSSTNPFVESVMNNTLHWEGSSLINDGRHPLEHNIIYKIIETRLKYNIEVKNYLSKREDENNEEIKNFLEKELLSLNQIANILHSISSINDDEKYMNLVTLALKDILLSKHEIVDIKTYRVITKILLNIRNVYQNIFSLLNIPT</sequence>
<protein>
    <submittedName>
        <fullName evidence="2">Uncharacterized protein</fullName>
    </submittedName>
</protein>
<dbReference type="KEGG" id="pcy:PCYB_121580"/>
<dbReference type="PhylomeDB" id="K6UYE8"/>
<dbReference type="OrthoDB" id="363744at2759"/>